<evidence type="ECO:0000313" key="7">
    <source>
        <dbReference type="EMBL" id="MDT8897006.1"/>
    </source>
</evidence>
<dbReference type="InterPro" id="IPR006158">
    <property type="entry name" value="Cobalamin-bd"/>
</dbReference>
<evidence type="ECO:0000256" key="5">
    <source>
        <dbReference type="ARBA" id="ARBA00023014"/>
    </source>
</evidence>
<dbReference type="Pfam" id="PF13282">
    <property type="entry name" value="DUF4070"/>
    <property type="match status" value="1"/>
</dbReference>
<evidence type="ECO:0000256" key="3">
    <source>
        <dbReference type="ARBA" id="ARBA00022723"/>
    </source>
</evidence>
<dbReference type="SFLD" id="SFLDG01082">
    <property type="entry name" value="B12-binding_domain_containing"/>
    <property type="match status" value="1"/>
</dbReference>
<name>A0ABU3NME8_9CHLR</name>
<sequence length="500" mass="56920">MNVLLVYPEFPDTFWSFKHALRFIGRKASSPPLGLLTVASMLPADWSKRLVDMNVEQLTDEDIARADIVMISAMVVQRSSAKEVINRSKRAGKRIVAGGPLFSAEWFRFSEVDHLVLGEGEVTLPQFLEDFEKGNPAPLYQASSYADLSATPIPAWELAKISAYESLSIQYSRGCPYNCEFCNVTALFGHRPRTKSAEQIVAELNTMYYDLGWRRNIFFVDDNFIGNRRQIKDEILPALITWRKGKIGCPFITEASINLADDPELISMMREAGFVSVFVGIETPLEESLRECHKSHNLHRDLLSSVRRLQQAGLQVMGGFIVGFDNDPPTVFERQVEFIQRSGIVTAMVGMLQAPYGTPLYERLAAEGRLQAEISGDNTDGTTNILPKMGLNQLREGYQFILRELYNPRGFYRRIMTFLDHYVPPRIGVPIKGEEIKAFVKAIWELGIKGDERREFWLLLFRTLLKYPQKFVHAITLAIYGFHFRKVMQTNEISSTLRIP</sequence>
<dbReference type="SFLD" id="SFLDG01123">
    <property type="entry name" value="methyltransferase_(Class_B)"/>
    <property type="match status" value="1"/>
</dbReference>
<dbReference type="InterPro" id="IPR023404">
    <property type="entry name" value="rSAM_horseshoe"/>
</dbReference>
<reference evidence="7 8" key="1">
    <citation type="submission" date="2023-07" db="EMBL/GenBank/DDBJ databases">
        <title>Novel species of Thermanaerothrix with wide hydrolytic capabilities.</title>
        <authorList>
            <person name="Zayulina K.S."/>
            <person name="Podosokorskaya O.A."/>
            <person name="Elcheninov A.G."/>
        </authorList>
    </citation>
    <scope>NUCLEOTIDE SEQUENCE [LARGE SCALE GENOMIC DNA]</scope>
    <source>
        <strain evidence="7 8">4228-RoL</strain>
    </source>
</reference>
<dbReference type="InterPro" id="IPR034530">
    <property type="entry name" value="HpnP-like"/>
</dbReference>
<dbReference type="SMART" id="SM00729">
    <property type="entry name" value="Elp3"/>
    <property type="match status" value="1"/>
</dbReference>
<dbReference type="InterPro" id="IPR051198">
    <property type="entry name" value="BchE-like"/>
</dbReference>
<dbReference type="Pfam" id="PF04055">
    <property type="entry name" value="Radical_SAM"/>
    <property type="match status" value="1"/>
</dbReference>
<dbReference type="InterPro" id="IPR025274">
    <property type="entry name" value="DUF4070"/>
</dbReference>
<dbReference type="EMBL" id="JAUHMF010000001">
    <property type="protein sequence ID" value="MDT8897006.1"/>
    <property type="molecule type" value="Genomic_DNA"/>
</dbReference>
<dbReference type="Proteomes" id="UP001254165">
    <property type="component" value="Unassembled WGS sequence"/>
</dbReference>
<keyword evidence="3" id="KW-0479">Metal-binding</keyword>
<dbReference type="Gene3D" id="3.40.50.280">
    <property type="entry name" value="Cobalamin-binding domain"/>
    <property type="match status" value="1"/>
</dbReference>
<dbReference type="SFLD" id="SFLDS00029">
    <property type="entry name" value="Radical_SAM"/>
    <property type="match status" value="1"/>
</dbReference>
<evidence type="ECO:0000256" key="4">
    <source>
        <dbReference type="ARBA" id="ARBA00023004"/>
    </source>
</evidence>
<dbReference type="CDD" id="cd02068">
    <property type="entry name" value="radical_SAM_B12_BD"/>
    <property type="match status" value="1"/>
</dbReference>
<dbReference type="PANTHER" id="PTHR43409:SF3">
    <property type="entry name" value="HYPOTHETICAL METHYLTRANSFERASE"/>
    <property type="match status" value="1"/>
</dbReference>
<evidence type="ECO:0000259" key="6">
    <source>
        <dbReference type="PROSITE" id="PS51918"/>
    </source>
</evidence>
<keyword evidence="4" id="KW-0408">Iron</keyword>
<evidence type="ECO:0000256" key="1">
    <source>
        <dbReference type="ARBA" id="ARBA00001966"/>
    </source>
</evidence>
<dbReference type="SUPFAM" id="SSF102114">
    <property type="entry name" value="Radical SAM enzymes"/>
    <property type="match status" value="1"/>
</dbReference>
<evidence type="ECO:0000313" key="8">
    <source>
        <dbReference type="Proteomes" id="UP001254165"/>
    </source>
</evidence>
<dbReference type="Pfam" id="PF02310">
    <property type="entry name" value="B12-binding"/>
    <property type="match status" value="1"/>
</dbReference>
<dbReference type="InterPro" id="IPR034466">
    <property type="entry name" value="Methyltransferase_Class_B"/>
</dbReference>
<dbReference type="CDD" id="cd01335">
    <property type="entry name" value="Radical_SAM"/>
    <property type="match status" value="1"/>
</dbReference>
<dbReference type="InterPro" id="IPR006638">
    <property type="entry name" value="Elp3/MiaA/NifB-like_rSAM"/>
</dbReference>
<protein>
    <submittedName>
        <fullName evidence="7">DUF4070 domain-containing protein</fullName>
    </submittedName>
</protein>
<dbReference type="SFLD" id="SFLDF00303">
    <property type="entry name" value="hopanoid_C2-methyltransferase"/>
    <property type="match status" value="1"/>
</dbReference>
<organism evidence="7 8">
    <name type="scientific">Thermanaerothrix solaris</name>
    <dbReference type="NCBI Taxonomy" id="3058434"/>
    <lineage>
        <taxon>Bacteria</taxon>
        <taxon>Bacillati</taxon>
        <taxon>Chloroflexota</taxon>
        <taxon>Anaerolineae</taxon>
        <taxon>Anaerolineales</taxon>
        <taxon>Anaerolineaceae</taxon>
        <taxon>Thermanaerothrix</taxon>
    </lineage>
</organism>
<gene>
    <name evidence="7" type="ORF">QYE77_01920</name>
</gene>
<dbReference type="InterPro" id="IPR007197">
    <property type="entry name" value="rSAM"/>
</dbReference>
<feature type="domain" description="Radical SAM core" evidence="6">
    <location>
        <begin position="159"/>
        <end position="392"/>
    </location>
</feature>
<accession>A0ABU3NME8</accession>
<proteinExistence type="predicted"/>
<dbReference type="PANTHER" id="PTHR43409">
    <property type="entry name" value="ANAEROBIC MAGNESIUM-PROTOPORPHYRIN IX MONOMETHYL ESTER CYCLASE-RELATED"/>
    <property type="match status" value="1"/>
</dbReference>
<comment type="cofactor">
    <cofactor evidence="1">
        <name>[4Fe-4S] cluster</name>
        <dbReference type="ChEBI" id="CHEBI:49883"/>
    </cofactor>
</comment>
<evidence type="ECO:0000256" key="2">
    <source>
        <dbReference type="ARBA" id="ARBA00022691"/>
    </source>
</evidence>
<dbReference type="PROSITE" id="PS51918">
    <property type="entry name" value="RADICAL_SAM"/>
    <property type="match status" value="1"/>
</dbReference>
<dbReference type="InterPro" id="IPR058240">
    <property type="entry name" value="rSAM_sf"/>
</dbReference>
<dbReference type="RefSeq" id="WP_315623656.1">
    <property type="nucleotide sequence ID" value="NZ_JAUHMF010000001.1"/>
</dbReference>
<keyword evidence="2" id="KW-0949">S-adenosyl-L-methionine</keyword>
<keyword evidence="5" id="KW-0411">Iron-sulfur</keyword>
<keyword evidence="8" id="KW-1185">Reference proteome</keyword>
<comment type="caution">
    <text evidence="7">The sequence shown here is derived from an EMBL/GenBank/DDBJ whole genome shotgun (WGS) entry which is preliminary data.</text>
</comment>
<dbReference type="Gene3D" id="3.80.30.20">
    <property type="entry name" value="tm_1862 like domain"/>
    <property type="match status" value="1"/>
</dbReference>